<feature type="compositionally biased region" description="Acidic residues" evidence="10">
    <location>
        <begin position="393"/>
        <end position="404"/>
    </location>
</feature>
<dbReference type="GO" id="GO:0033557">
    <property type="term" value="C:Slx1-Slx4 complex"/>
    <property type="evidence" value="ECO:0007669"/>
    <property type="project" value="UniProtKB-UniRule"/>
</dbReference>
<dbReference type="PANTHER" id="PTHR20208">
    <property type="entry name" value="STRUCTURE-SPECIFIC ENDONUCLEASE SUBUNIT SLX1"/>
    <property type="match status" value="1"/>
</dbReference>
<comment type="cofactor">
    <cofactor evidence="9">
        <name>a divalent metal cation</name>
        <dbReference type="ChEBI" id="CHEBI:60240"/>
    </cofactor>
</comment>
<dbReference type="InterPro" id="IPR048749">
    <property type="entry name" value="SLX1_C"/>
</dbReference>
<feature type="region of interest" description="Disordered" evidence="10">
    <location>
        <begin position="35"/>
        <end position="55"/>
    </location>
</feature>
<dbReference type="AlphaFoldDB" id="A0A5M9MCR4"/>
<organism evidence="12 13">
    <name type="scientific">Aspergillus tanneri</name>
    <dbReference type="NCBI Taxonomy" id="1220188"/>
    <lineage>
        <taxon>Eukaryota</taxon>
        <taxon>Fungi</taxon>
        <taxon>Dikarya</taxon>
        <taxon>Ascomycota</taxon>
        <taxon>Pezizomycotina</taxon>
        <taxon>Eurotiomycetes</taxon>
        <taxon>Eurotiomycetidae</taxon>
        <taxon>Eurotiales</taxon>
        <taxon>Aspergillaceae</taxon>
        <taxon>Aspergillus</taxon>
        <taxon>Aspergillus subgen. Circumdati</taxon>
    </lineage>
</organism>
<dbReference type="InterPro" id="IPR000305">
    <property type="entry name" value="GIY-YIG_endonuc"/>
</dbReference>
<dbReference type="Gene3D" id="3.40.1440.10">
    <property type="entry name" value="GIY-YIG endonuclease"/>
    <property type="match status" value="1"/>
</dbReference>
<keyword evidence="6 9" id="KW-0233">DNA recombination</keyword>
<comment type="subunit">
    <text evidence="9">Forms a heterodimer with SLX4.</text>
</comment>
<dbReference type="GO" id="GO:0000724">
    <property type="term" value="P:double-strand break repair via homologous recombination"/>
    <property type="evidence" value="ECO:0007669"/>
    <property type="project" value="TreeGrafter"/>
</dbReference>
<dbReference type="InterPro" id="IPR013083">
    <property type="entry name" value="Znf_RING/FYVE/PHD"/>
</dbReference>
<dbReference type="OrthoDB" id="24645at2759"/>
<dbReference type="InterPro" id="IPR027520">
    <property type="entry name" value="Slx1"/>
</dbReference>
<evidence type="ECO:0000313" key="12">
    <source>
        <dbReference type="EMBL" id="KAA8643054.1"/>
    </source>
</evidence>
<dbReference type="FunFam" id="3.40.1440.10:FF:000006">
    <property type="entry name" value="Structure-specific endonuclease subunit SLX1"/>
    <property type="match status" value="1"/>
</dbReference>
<keyword evidence="1 9" id="KW-0540">Nuclease</keyword>
<evidence type="ECO:0000256" key="2">
    <source>
        <dbReference type="ARBA" id="ARBA00022759"/>
    </source>
</evidence>
<evidence type="ECO:0000256" key="4">
    <source>
        <dbReference type="ARBA" id="ARBA00022771"/>
    </source>
</evidence>
<dbReference type="Gene3D" id="3.30.40.10">
    <property type="entry name" value="Zinc/RING finger domain, C3HC4 (zinc finger)"/>
    <property type="match status" value="1"/>
</dbReference>
<evidence type="ECO:0000256" key="10">
    <source>
        <dbReference type="SAM" id="MobiDB-lite"/>
    </source>
</evidence>
<dbReference type="RefSeq" id="XP_033422416.1">
    <property type="nucleotide sequence ID" value="XM_033574398.1"/>
</dbReference>
<feature type="compositionally biased region" description="Acidic residues" evidence="10">
    <location>
        <begin position="349"/>
        <end position="364"/>
    </location>
</feature>
<dbReference type="EMBL" id="QUQM01000005">
    <property type="protein sequence ID" value="KAA8643054.1"/>
    <property type="molecule type" value="Genomic_DNA"/>
</dbReference>
<feature type="region of interest" description="Disordered" evidence="10">
    <location>
        <begin position="84"/>
        <end position="111"/>
    </location>
</feature>
<dbReference type="Pfam" id="PF01541">
    <property type="entry name" value="GIY-YIG"/>
    <property type="match status" value="1"/>
</dbReference>
<gene>
    <name evidence="12" type="primary">SLX1</name>
    <name evidence="12" type="ORF">ATNIH1004_009816</name>
</gene>
<dbReference type="PROSITE" id="PS50164">
    <property type="entry name" value="GIY_YIG"/>
    <property type="match status" value="1"/>
</dbReference>
<dbReference type="VEuPathDB" id="FungiDB:EYZ11_011727"/>
<comment type="caution">
    <text evidence="9">Lacks conserved residue(s) required for the propagation of feature annotation.</text>
</comment>
<reference evidence="12 13" key="1">
    <citation type="submission" date="2019-08" db="EMBL/GenBank/DDBJ databases">
        <title>The genome sequence of a newly discovered highly antifungal drug resistant Aspergillus species, Aspergillus tanneri NIH 1004.</title>
        <authorList>
            <person name="Mounaud S."/>
            <person name="Singh I."/>
            <person name="Joardar V."/>
            <person name="Pakala S."/>
            <person name="Pakala S."/>
            <person name="Venepally P."/>
            <person name="Chung J.K."/>
            <person name="Losada L."/>
            <person name="Nierman W.C."/>
        </authorList>
    </citation>
    <scope>NUCLEOTIDE SEQUENCE [LARGE SCALE GENOMIC DNA]</scope>
    <source>
        <strain evidence="12 13">NIH1004</strain>
    </source>
</reference>
<evidence type="ECO:0000256" key="9">
    <source>
        <dbReference type="HAMAP-Rule" id="MF_03100"/>
    </source>
</evidence>
<evidence type="ECO:0000313" key="13">
    <source>
        <dbReference type="Proteomes" id="UP000324241"/>
    </source>
</evidence>
<comment type="similarity">
    <text evidence="9">Belongs to the SLX1 family.</text>
</comment>
<keyword evidence="4" id="KW-0863">Zinc-finger</keyword>
<evidence type="ECO:0000259" key="11">
    <source>
        <dbReference type="PROSITE" id="PS50164"/>
    </source>
</evidence>
<evidence type="ECO:0000256" key="8">
    <source>
        <dbReference type="ARBA" id="ARBA00023242"/>
    </source>
</evidence>
<dbReference type="GO" id="GO:0008821">
    <property type="term" value="F:crossover junction DNA endonuclease activity"/>
    <property type="evidence" value="ECO:0007669"/>
    <property type="project" value="TreeGrafter"/>
</dbReference>
<keyword evidence="3 9" id="KW-0227">DNA damage</keyword>
<evidence type="ECO:0000256" key="3">
    <source>
        <dbReference type="ARBA" id="ARBA00022763"/>
    </source>
</evidence>
<keyword evidence="4" id="KW-0862">Zinc</keyword>
<comment type="function">
    <text evidence="9">Catalytic subunit of the SLX1-SLX4 structure-specific endonuclease that resolves DNA secondary structures generated during DNA repair and recombination. Has endonuclease activity towards branched DNA substrates, introducing single-strand cuts in duplex DNA close to junctions with ss-DNA.</text>
</comment>
<proteinExistence type="inferred from homology"/>
<feature type="domain" description="GIY-YIG" evidence="11">
    <location>
        <begin position="11"/>
        <end position="91"/>
    </location>
</feature>
<dbReference type="GO" id="GO:0008270">
    <property type="term" value="F:zinc ion binding"/>
    <property type="evidence" value="ECO:0007669"/>
    <property type="project" value="UniProtKB-KW"/>
</dbReference>
<dbReference type="Proteomes" id="UP000324241">
    <property type="component" value="Unassembled WGS sequence"/>
</dbReference>
<dbReference type="CDD" id="cd10455">
    <property type="entry name" value="GIY-YIG_SLX1"/>
    <property type="match status" value="1"/>
</dbReference>
<dbReference type="PANTHER" id="PTHR20208:SF10">
    <property type="entry name" value="STRUCTURE-SPECIFIC ENDONUCLEASE SUBUNIT SLX1"/>
    <property type="match status" value="1"/>
</dbReference>
<dbReference type="GO" id="GO:0017108">
    <property type="term" value="F:5'-flap endonuclease activity"/>
    <property type="evidence" value="ECO:0007669"/>
    <property type="project" value="InterPro"/>
</dbReference>
<dbReference type="Pfam" id="PF21202">
    <property type="entry name" value="SLX1_C"/>
    <property type="match status" value="1"/>
</dbReference>
<dbReference type="InterPro" id="IPR050381">
    <property type="entry name" value="SLX1_endonuclease"/>
</dbReference>
<evidence type="ECO:0000256" key="7">
    <source>
        <dbReference type="ARBA" id="ARBA00023204"/>
    </source>
</evidence>
<comment type="caution">
    <text evidence="12">The sequence shown here is derived from an EMBL/GenBank/DDBJ whole genome shotgun (WGS) entry which is preliminary data.</text>
</comment>
<evidence type="ECO:0000256" key="6">
    <source>
        <dbReference type="ARBA" id="ARBA00023172"/>
    </source>
</evidence>
<keyword evidence="7 9" id="KW-0234">DNA repair</keyword>
<keyword evidence="2 9" id="KW-0255">Endonuclease</keyword>
<comment type="subcellular location">
    <subcellularLocation>
        <location evidence="9">Nucleus</location>
    </subcellularLocation>
</comment>
<dbReference type="InterPro" id="IPR035901">
    <property type="entry name" value="GIY-YIG_endonuc_sf"/>
</dbReference>
<dbReference type="GeneID" id="54332518"/>
<name>A0A5M9MCR4_9EURO</name>
<evidence type="ECO:0000256" key="1">
    <source>
        <dbReference type="ARBA" id="ARBA00022722"/>
    </source>
</evidence>
<sequence length="404" mass="45741">MADDHVKPVPAFYCCYLLRSTVSKTSIYIGSTPHPARRLAQHNGDTKGGAHKTTNKRPWEMVAIVEGFTSRIAALQFEKAWQSQRKSRHAESDDDQDKRTTNSKADSTAGWKLRRTHRLKRSMTAHLGTLHALLQSTYFSTWPLKIRFFSAEVQRTWRTWCDRADGFLPEHIAVISDGTIQDGSDEHRVGSIDRIQVDYGPIQEYAEKAAFLLDDPEDLHCQVCRARLTPKDELVVVCPETKCNCISHLLCLSTKFLDSTKDLDRLVPLSGACPSCYRTVPWSLMMQEVSLRRNGGKEWQATIQKKKRRKQGTDTVPRARGLKDMENVNDELSRGFGLAYPPRRGANDDSGDNFQDDSSLDENWTESPQLETDSERDVLSQSQPTVPTRVEIVIDDSDDDGDIL</sequence>
<keyword evidence="5 9" id="KW-0378">Hydrolase</keyword>
<accession>A0A5M9MCR4</accession>
<evidence type="ECO:0000256" key="5">
    <source>
        <dbReference type="ARBA" id="ARBA00022801"/>
    </source>
</evidence>
<protein>
    <submittedName>
        <fullName evidence="12">Slx4p interacting protein</fullName>
    </submittedName>
</protein>
<keyword evidence="4" id="KW-0479">Metal-binding</keyword>
<dbReference type="HAMAP" id="MF_03100">
    <property type="entry name" value="Endonuc_su_Slx1"/>
    <property type="match status" value="1"/>
</dbReference>
<keyword evidence="8 9" id="KW-0539">Nucleus</keyword>
<feature type="region of interest" description="Disordered" evidence="10">
    <location>
        <begin position="302"/>
        <end position="404"/>
    </location>
</feature>
<dbReference type="SUPFAM" id="SSF82771">
    <property type="entry name" value="GIY-YIG endonuclease"/>
    <property type="match status" value="1"/>
</dbReference>